<feature type="region of interest" description="Disordered" evidence="1">
    <location>
        <begin position="1"/>
        <end position="30"/>
    </location>
</feature>
<accession>A0AAV4SAE7</accession>
<evidence type="ECO:0000256" key="1">
    <source>
        <dbReference type="SAM" id="MobiDB-lite"/>
    </source>
</evidence>
<organism evidence="2 3">
    <name type="scientific">Caerostris extrusa</name>
    <name type="common">Bark spider</name>
    <name type="synonym">Caerostris bankana</name>
    <dbReference type="NCBI Taxonomy" id="172846"/>
    <lineage>
        <taxon>Eukaryota</taxon>
        <taxon>Metazoa</taxon>
        <taxon>Ecdysozoa</taxon>
        <taxon>Arthropoda</taxon>
        <taxon>Chelicerata</taxon>
        <taxon>Arachnida</taxon>
        <taxon>Araneae</taxon>
        <taxon>Araneomorphae</taxon>
        <taxon>Entelegynae</taxon>
        <taxon>Araneoidea</taxon>
        <taxon>Araneidae</taxon>
        <taxon>Caerostris</taxon>
    </lineage>
</organism>
<evidence type="ECO:0000313" key="2">
    <source>
        <dbReference type="EMBL" id="GIY31155.1"/>
    </source>
</evidence>
<protein>
    <submittedName>
        <fullName evidence="2">Uncharacterized protein</fullName>
    </submittedName>
</protein>
<reference evidence="2 3" key="1">
    <citation type="submission" date="2021-06" db="EMBL/GenBank/DDBJ databases">
        <title>Caerostris extrusa draft genome.</title>
        <authorList>
            <person name="Kono N."/>
            <person name="Arakawa K."/>
        </authorList>
    </citation>
    <scope>NUCLEOTIDE SEQUENCE [LARGE SCALE GENOMIC DNA]</scope>
</reference>
<proteinExistence type="predicted"/>
<sequence>MAQRTRTSAEWKNLPRRRGASRPDSQRRVRRSRCLADHLEEFNSPTKSTTRQSGGKFGRDVNPKEDVIGWERRFCREEKKHKKVKTLLLGLCFVRSFFCANFCHVQQFCALSCCHCQATSLQQKVGRFAKK</sequence>
<keyword evidence="3" id="KW-1185">Reference proteome</keyword>
<dbReference type="Proteomes" id="UP001054945">
    <property type="component" value="Unassembled WGS sequence"/>
</dbReference>
<evidence type="ECO:0000313" key="3">
    <source>
        <dbReference type="Proteomes" id="UP001054945"/>
    </source>
</evidence>
<name>A0AAV4SAE7_CAEEX</name>
<dbReference type="AlphaFoldDB" id="A0AAV4SAE7"/>
<gene>
    <name evidence="2" type="ORF">CEXT_42141</name>
</gene>
<feature type="compositionally biased region" description="Polar residues" evidence="1">
    <location>
        <begin position="1"/>
        <end position="10"/>
    </location>
</feature>
<dbReference type="EMBL" id="BPLR01009334">
    <property type="protein sequence ID" value="GIY31155.1"/>
    <property type="molecule type" value="Genomic_DNA"/>
</dbReference>
<comment type="caution">
    <text evidence="2">The sequence shown here is derived from an EMBL/GenBank/DDBJ whole genome shotgun (WGS) entry which is preliminary data.</text>
</comment>